<evidence type="ECO:0000259" key="12">
    <source>
        <dbReference type="Pfam" id="PF03632"/>
    </source>
</evidence>
<dbReference type="HOGENOM" id="CLU_006285_4_0_1"/>
<gene>
    <name evidence="15" type="ORF">AGOS_AGL271W</name>
</gene>
<dbReference type="EC" id="3.2.1.28" evidence="6"/>
<dbReference type="OMA" id="DIALAHW"/>
<dbReference type="GO" id="GO:0015976">
    <property type="term" value="P:carbon utilization"/>
    <property type="evidence" value="ECO:0007669"/>
    <property type="project" value="UniProtKB-ARBA"/>
</dbReference>
<feature type="domain" description="Glycoside hydrolase family 65 central catalytic" evidence="12">
    <location>
        <begin position="440"/>
        <end position="660"/>
    </location>
</feature>
<comment type="similarity">
    <text evidence="5">Belongs to the glycosyl hydrolase 65 family.</text>
</comment>
<feature type="domain" description="Glycoside hydrolase family 65 C-terminal" evidence="13">
    <location>
        <begin position="817"/>
        <end position="864"/>
    </location>
</feature>
<dbReference type="STRING" id="284811.Q751H7"/>
<evidence type="ECO:0000256" key="2">
    <source>
        <dbReference type="ARBA" id="ARBA00004410"/>
    </source>
</evidence>
<dbReference type="eggNOG" id="KOG4125">
    <property type="taxonomic scope" value="Eukaryota"/>
</dbReference>
<dbReference type="GO" id="GO:0005993">
    <property type="term" value="P:trehalose catabolic process"/>
    <property type="evidence" value="ECO:0000318"/>
    <property type="project" value="GO_Central"/>
</dbReference>
<evidence type="ECO:0000256" key="5">
    <source>
        <dbReference type="ARBA" id="ARBA00006768"/>
    </source>
</evidence>
<evidence type="ECO:0000256" key="11">
    <source>
        <dbReference type="ARBA" id="ARBA00059745"/>
    </source>
</evidence>
<evidence type="ECO:0000256" key="9">
    <source>
        <dbReference type="ARBA" id="ARBA00022968"/>
    </source>
</evidence>
<dbReference type="InterPro" id="IPR008928">
    <property type="entry name" value="6-hairpin_glycosidase_sf"/>
</dbReference>
<accession>Q751H7</accession>
<protein>
    <recommendedName>
        <fullName evidence="6">alpha,alpha-trehalase</fullName>
        <ecNumber evidence="6">3.2.1.28</ecNumber>
    </recommendedName>
</protein>
<dbReference type="EMBL" id="AE016820">
    <property type="protein sequence ID" value="AAS54220.1"/>
    <property type="molecule type" value="Genomic_DNA"/>
</dbReference>
<dbReference type="RefSeq" id="NP_986396.1">
    <property type="nucleotide sequence ID" value="NM_211458.1"/>
</dbReference>
<dbReference type="InterPro" id="IPR005195">
    <property type="entry name" value="Glyco_hydro_65_M"/>
</dbReference>
<dbReference type="OrthoDB" id="200349at2759"/>
<keyword evidence="10" id="KW-0325">Glycoprotein</keyword>
<reference evidence="16" key="2">
    <citation type="journal article" date="2013" name="G3 (Bethesda)">
        <title>Genomes of Ashbya fungi isolated from insects reveal four mating-type loci, numerous translocations, lack of transposons, and distinct gene duplications.</title>
        <authorList>
            <person name="Dietrich F.S."/>
            <person name="Voegeli S."/>
            <person name="Kuo S."/>
            <person name="Philippsen P."/>
        </authorList>
    </citation>
    <scope>GENOME REANNOTATION</scope>
    <source>
        <strain evidence="16">ATCC 10895 / CBS 109.51 / FGSC 9923 / NRRL Y-1056</strain>
    </source>
</reference>
<proteinExistence type="inferred from homology"/>
<name>Q751H7_EREGS</name>
<dbReference type="GO" id="GO:0009277">
    <property type="term" value="C:fungal-type cell wall"/>
    <property type="evidence" value="ECO:0000318"/>
    <property type="project" value="GO_Central"/>
</dbReference>
<dbReference type="InterPro" id="IPR012341">
    <property type="entry name" value="6hp_glycosidase-like_sf"/>
</dbReference>
<dbReference type="InParanoid" id="Q751H7"/>
<dbReference type="Gene3D" id="1.50.10.10">
    <property type="match status" value="1"/>
</dbReference>
<reference evidence="15 16" key="1">
    <citation type="journal article" date="2004" name="Science">
        <title>The Ashbya gossypii genome as a tool for mapping the ancient Saccharomyces cerevisiae genome.</title>
        <authorList>
            <person name="Dietrich F.S."/>
            <person name="Voegeli S."/>
            <person name="Brachat S."/>
            <person name="Lerch A."/>
            <person name="Gates K."/>
            <person name="Steiner S."/>
            <person name="Mohr C."/>
            <person name="Pohlmann R."/>
            <person name="Luedi P."/>
            <person name="Choi S."/>
            <person name="Wing R.A."/>
            <person name="Flavier A."/>
            <person name="Gaffney T.D."/>
            <person name="Philippsen P."/>
        </authorList>
    </citation>
    <scope>NUCLEOTIDE SEQUENCE [LARGE SCALE GENOMIC DNA]</scope>
    <source>
        <strain evidence="16">ATCC 10895 / CBS 109.51 / FGSC 9923 / NRRL Y-1056</strain>
    </source>
</reference>
<evidence type="ECO:0000256" key="6">
    <source>
        <dbReference type="ARBA" id="ARBA00012757"/>
    </source>
</evidence>
<dbReference type="InterPro" id="IPR037018">
    <property type="entry name" value="GH65_N"/>
</dbReference>
<keyword evidence="7" id="KW-0574">Periplasm</keyword>
<keyword evidence="16" id="KW-1185">Reference proteome</keyword>
<dbReference type="SUPFAM" id="SSF48208">
    <property type="entry name" value="Six-hairpin glycosidases"/>
    <property type="match status" value="1"/>
</dbReference>
<dbReference type="GeneID" id="4622689"/>
<evidence type="ECO:0000256" key="3">
    <source>
        <dbReference type="ARBA" id="ARBA00004418"/>
    </source>
</evidence>
<keyword evidence="9" id="KW-0735">Signal-anchor</keyword>
<feature type="domain" description="Glycoside hydrolase family 65 N-terminal" evidence="14">
    <location>
        <begin position="121"/>
        <end position="382"/>
    </location>
</feature>
<sequence length="1180" mass="129815">MADTASLPPQRDSALGMHGPHGGLYMPVAQGPLQAHASPRLVSVRMVLSSITALALVAVVTVLGTAQPARPTAPLAAADEQFWVAQHRSASKQLYQLVHGSELSFYDEGRDVLGTTELSRNMYSRQPYVANGYIGSRVPNVGFGYAADEENIWTDASVPGALNNGWPLRNPRYAGSFVSDFYSLQARLNSTNFPELDEEGYSTVIASIPEWTDLRVRADGAELGAETVALEDMGGYVQNMSLADGVVTTEYVWRGLSVRATVAAHRSEYPLGLVQLEVALCGDTEPREVEVRDVLNFTTSHRTVLREAGHDEDGIYMRVEPENVPYSEAALYSVFEVRGGEGSVQPERAAAGATVAQWVRVRLTAAQPRVVVRKYVGVVSSEYNTAGGSNLEAARAAALAHYGAFDGALVSHRAAWSALYGNASIEIPSDFLLELAAKSSMFHMLANTRAHNVSATRGLPVPVTGLSSDSYGGMVFWDSDVWMLPGLLPFFPDIAREISNYRNATHAQAVANARHYNYSGALYPWTSGRYANCTSTGPCVDYEYHINIDIAMSSLSIYMNGADGIGEDYLRYTTWPLLRDAALFFTEYVRYNETLDAYTTHNLTDPDEFANFIDNGAFTNAGIKILLRWAIDVGTHLEEPVDTKWQEISDKIHIPTSETNITLEYTGMNATVDIKQADVLLMVYPLGYITDESILNNAIQNLYYYSERQSASGPAMTYPVFAAAAATLLNHGSSSQSYLYKAVVPYLRAPFFQFSEQSDDNFLTNGLTQPAFPFLTANGGYLQSLLFGLTGLRYSYTVNPETKKMERLLKFSPVRMPLLPGGIRINNFKYLGQVLDISIDDHNATIAHKQGNTPIHIKVPDRSILRDRDVPVYKGSALQARDVIPYHELSNSNYFTVNPGETLTLPVYEPELNIQGNIVEGRQITNLTQGVPGDVPISILDGNNYTHWQPFDKSERALLLIDLGSEEEYEITTGKILWGARPAKNFSISILPNSKHITEILTKLTAMMDGRNTDLVSCSKCHAVSSSQHLLGGLANVTDSKGLAAIDGETVDMGIREIFRWNLFDLPTISSIIPEAANISESFVTVLENYQVTPSEPYYEEVVRKSQIVILPSNETDFCIDYAAVPKLNPTYTAVNLSADDTNWRKTRFVIVAVEGSYDDDDDQKGGTIKEIALMVAPKN</sequence>
<evidence type="ECO:0000256" key="1">
    <source>
        <dbReference type="ARBA" id="ARBA00001576"/>
    </source>
</evidence>
<dbReference type="Pfam" id="PF03633">
    <property type="entry name" value="Glyco_hydro_65C"/>
    <property type="match status" value="1"/>
</dbReference>
<evidence type="ECO:0000256" key="4">
    <source>
        <dbReference type="ARBA" id="ARBA00004606"/>
    </source>
</evidence>
<dbReference type="Pfam" id="PF03636">
    <property type="entry name" value="Glyco_hydro_65N"/>
    <property type="match status" value="1"/>
</dbReference>
<dbReference type="PANTHER" id="PTHR11051:SF8">
    <property type="entry name" value="PROTEIN-GLUCOSYLGALACTOSYLHYDROXYLYSINE GLUCOSIDASE"/>
    <property type="match status" value="1"/>
</dbReference>
<dbReference type="InterPro" id="IPR005196">
    <property type="entry name" value="Glyco_hydro_65_N"/>
</dbReference>
<dbReference type="AlphaFoldDB" id="Q751H7"/>
<keyword evidence="9" id="KW-0812">Transmembrane</keyword>
<dbReference type="GO" id="GO:0016020">
    <property type="term" value="C:membrane"/>
    <property type="evidence" value="ECO:0007669"/>
    <property type="project" value="UniProtKB-SubCell"/>
</dbReference>
<dbReference type="Pfam" id="PF03632">
    <property type="entry name" value="Glyco_hydro_65m"/>
    <property type="match status" value="1"/>
</dbReference>
<keyword evidence="8" id="KW-0378">Hydrolase</keyword>
<comment type="catalytic activity">
    <reaction evidence="1">
        <text>alpha,alpha-trehalose + H2O = alpha-D-glucose + beta-D-glucose</text>
        <dbReference type="Rhea" id="RHEA:32675"/>
        <dbReference type="ChEBI" id="CHEBI:15377"/>
        <dbReference type="ChEBI" id="CHEBI:15903"/>
        <dbReference type="ChEBI" id="CHEBI:16551"/>
        <dbReference type="ChEBI" id="CHEBI:17925"/>
        <dbReference type="EC" id="3.2.1.28"/>
    </reaction>
</comment>
<organism evidence="15 16">
    <name type="scientific">Eremothecium gossypii (strain ATCC 10895 / CBS 109.51 / FGSC 9923 / NRRL Y-1056)</name>
    <name type="common">Yeast</name>
    <name type="synonym">Ashbya gossypii</name>
    <dbReference type="NCBI Taxonomy" id="284811"/>
    <lineage>
        <taxon>Eukaryota</taxon>
        <taxon>Fungi</taxon>
        <taxon>Dikarya</taxon>
        <taxon>Ascomycota</taxon>
        <taxon>Saccharomycotina</taxon>
        <taxon>Saccharomycetes</taxon>
        <taxon>Saccharomycetales</taxon>
        <taxon>Saccharomycetaceae</taxon>
        <taxon>Eremothecium</taxon>
    </lineage>
</organism>
<comment type="subcellular location">
    <subcellularLocation>
        <location evidence="4">Membrane</location>
        <topology evidence="4">Single-pass type II membrane protein</topology>
    </subcellularLocation>
    <subcellularLocation>
        <location evidence="3">Periplasm</location>
    </subcellularLocation>
    <subcellularLocation>
        <location evidence="2">Vacuole lumen</location>
    </subcellularLocation>
</comment>
<dbReference type="GO" id="GO:0005775">
    <property type="term" value="C:vacuolar lumen"/>
    <property type="evidence" value="ECO:0007669"/>
    <property type="project" value="UniProtKB-SubCell"/>
</dbReference>
<dbReference type="Gene3D" id="2.70.98.40">
    <property type="entry name" value="Glycoside hydrolase, family 65, N-terminal domain"/>
    <property type="match status" value="1"/>
</dbReference>
<dbReference type="PANTHER" id="PTHR11051">
    <property type="entry name" value="GLYCOSYL HYDROLASE-RELATED"/>
    <property type="match status" value="1"/>
</dbReference>
<evidence type="ECO:0000313" key="15">
    <source>
        <dbReference type="EMBL" id="AAS54220.1"/>
    </source>
</evidence>
<dbReference type="InterPro" id="IPR005194">
    <property type="entry name" value="Glyco_hydro_65_C"/>
</dbReference>
<dbReference type="FunFam" id="2.70.98.40:FF:000003">
    <property type="entry name" value="Acid trehalase"/>
    <property type="match status" value="1"/>
</dbReference>
<evidence type="ECO:0000313" key="16">
    <source>
        <dbReference type="Proteomes" id="UP000000591"/>
    </source>
</evidence>
<dbReference type="Proteomes" id="UP000000591">
    <property type="component" value="Chromosome VII"/>
</dbReference>
<dbReference type="GO" id="GO:0030287">
    <property type="term" value="C:cell wall-bounded periplasmic space"/>
    <property type="evidence" value="ECO:0007669"/>
    <property type="project" value="UniProtKB-ARBA"/>
</dbReference>
<evidence type="ECO:0000256" key="8">
    <source>
        <dbReference type="ARBA" id="ARBA00022801"/>
    </source>
</evidence>
<dbReference type="KEGG" id="ago:AGOS_AGL271W"/>
<evidence type="ECO:0000256" key="7">
    <source>
        <dbReference type="ARBA" id="ARBA00022764"/>
    </source>
</evidence>
<dbReference type="FunFam" id="1.50.10.10:FF:000032">
    <property type="entry name" value="Vacuolar acid trehalase"/>
    <property type="match status" value="1"/>
</dbReference>
<evidence type="ECO:0000259" key="14">
    <source>
        <dbReference type="Pfam" id="PF03636"/>
    </source>
</evidence>
<dbReference type="GO" id="GO:0004555">
    <property type="term" value="F:alpha,alpha-trehalase activity"/>
    <property type="evidence" value="ECO:0000318"/>
    <property type="project" value="GO_Central"/>
</dbReference>
<comment type="function">
    <text evidence="11">Periplasmic acid trehalase that catalyzes hydrolysis of the disaccharide trehalose and required for growth on trehalose as carbon source. Growth on trehalose is strictly respiratory.</text>
</comment>
<dbReference type="FunCoup" id="Q751H7">
    <property type="interactions" value="71"/>
</dbReference>
<evidence type="ECO:0000256" key="10">
    <source>
        <dbReference type="ARBA" id="ARBA00023180"/>
    </source>
</evidence>
<dbReference type="CAZy" id="GH65">
    <property type="family name" value="Glycoside Hydrolase Family 65"/>
</dbReference>
<evidence type="ECO:0000259" key="13">
    <source>
        <dbReference type="Pfam" id="PF03633"/>
    </source>
</evidence>